<dbReference type="InterPro" id="IPR001254">
    <property type="entry name" value="Trypsin_dom"/>
</dbReference>
<dbReference type="CDD" id="cd00161">
    <property type="entry name" value="beta-trefoil_Ricin-like"/>
    <property type="match status" value="1"/>
</dbReference>
<dbReference type="InterPro" id="IPR050966">
    <property type="entry name" value="Glutamyl_endopeptidase"/>
</dbReference>
<dbReference type="RefSeq" id="WP_087882090.1">
    <property type="nucleotide sequence ID" value="NZ_LR812490.1"/>
</dbReference>
<evidence type="ECO:0000313" key="6">
    <source>
        <dbReference type="Proteomes" id="UP000196521"/>
    </source>
</evidence>
<evidence type="ECO:0000259" key="3">
    <source>
        <dbReference type="Pfam" id="PF00089"/>
    </source>
</evidence>
<feature type="domain" description="Ricin B lectin" evidence="4">
    <location>
        <begin position="289"/>
        <end position="369"/>
    </location>
</feature>
<sequence length="391" mass="42346">MKYRNIASALLFSALSFYSINAAVAQTSGIPSPIDGQPITDGPTSFNLGFEDDDRIPMRSNAFPWSAIGRVQIDNGGHCTGALIGRDLVLTNAHCIWVEGQRRGITFAPNYRNGQSPETVRGIPYRWGTDNPNKNRRADWAIIRLERPIGDRYGWFGYQSLNYQQLQGRTVTYAGYSTFGDEERQEFINGETAQVHIGCRVRDVFANDGVIHTDCDNGRGGSGGPIFIWQNKQPIIVGINAAEYRGESKVSFFTQNYTPGEGNVGVPTLTFSEDILQARSIPASPPVAGYDHILNKVSNLCLGVMGVDGHGPGVRVEVYHCNPGGGDAGNDNQWTIKDLGNGYSHIINKVSGLCLGVLGVDGHGPGVPVEVFHCNPGSGDDGSDNQWTLGK</sequence>
<dbReference type="EMBL" id="CZCZ02000012">
    <property type="protein sequence ID" value="CAC5342544.1"/>
    <property type="molecule type" value="Genomic_DNA"/>
</dbReference>
<dbReference type="GO" id="GO:0004252">
    <property type="term" value="F:serine-type endopeptidase activity"/>
    <property type="evidence" value="ECO:0007669"/>
    <property type="project" value="InterPro"/>
</dbReference>
<keyword evidence="6" id="KW-1185">Reference proteome</keyword>
<dbReference type="EMBL" id="LR812490">
    <property type="protein sequence ID" value="CAC5342544.1"/>
    <property type="molecule type" value="Genomic_DNA"/>
</dbReference>
<evidence type="ECO:0000313" key="5">
    <source>
        <dbReference type="EMBL" id="CAC5342544.1"/>
    </source>
</evidence>
<name>A0A6J7ZJQ2_PLARU</name>
<feature type="signal peptide" evidence="2">
    <location>
        <begin position="1"/>
        <end position="22"/>
    </location>
</feature>
<feature type="domain" description="Peptidase S1" evidence="3">
    <location>
        <begin position="60"/>
        <end position="252"/>
    </location>
</feature>
<dbReference type="GO" id="GO:0006508">
    <property type="term" value="P:proteolysis"/>
    <property type="evidence" value="ECO:0007669"/>
    <property type="project" value="InterPro"/>
</dbReference>
<dbReference type="Pfam" id="PF00089">
    <property type="entry name" value="Trypsin"/>
    <property type="match status" value="1"/>
</dbReference>
<dbReference type="InterPro" id="IPR043504">
    <property type="entry name" value="Peptidase_S1_PA_chymotrypsin"/>
</dbReference>
<organism evidence="5 6">
    <name type="scientific">Planktothrix rubescens CCAP 1459/22</name>
    <dbReference type="NCBI Taxonomy" id="329571"/>
    <lineage>
        <taxon>Bacteria</taxon>
        <taxon>Bacillati</taxon>
        <taxon>Cyanobacteriota</taxon>
        <taxon>Cyanophyceae</taxon>
        <taxon>Oscillatoriophycideae</taxon>
        <taxon>Oscillatoriales</taxon>
        <taxon>Microcoleaceae</taxon>
        <taxon>Planktothrix</taxon>
    </lineage>
</organism>
<evidence type="ECO:0000259" key="4">
    <source>
        <dbReference type="Pfam" id="PF14200"/>
    </source>
</evidence>
<dbReference type="Gene3D" id="2.40.10.10">
    <property type="entry name" value="Trypsin-like serine proteases"/>
    <property type="match status" value="2"/>
</dbReference>
<accession>A0A6J7ZJQ2</accession>
<dbReference type="SUPFAM" id="SSF50494">
    <property type="entry name" value="Trypsin-like serine proteases"/>
    <property type="match status" value="1"/>
</dbReference>
<reference evidence="5" key="1">
    <citation type="submission" date="2020-05" db="EMBL/GenBank/DDBJ databases">
        <authorList>
            <consortium name="Genoscope - CEA"/>
            <person name="William W."/>
        </authorList>
    </citation>
    <scope>NUCLEOTIDE SEQUENCE [LARGE SCALE GENOMIC DNA]</scope>
    <source>
        <strain evidence="5">PCC 7821</strain>
    </source>
</reference>
<dbReference type="InterPro" id="IPR001314">
    <property type="entry name" value="Peptidase_S1A"/>
</dbReference>
<dbReference type="InterPro" id="IPR035992">
    <property type="entry name" value="Ricin_B-like_lectins"/>
</dbReference>
<comment type="caution">
    <text evidence="5">The sequence shown here is derived from an EMBL/GenBank/DDBJ whole genome shotgun (WGS) entry which is preliminary data.</text>
</comment>
<proteinExistence type="predicted"/>
<keyword evidence="5" id="KW-0378">Hydrolase</keyword>
<dbReference type="InterPro" id="IPR000772">
    <property type="entry name" value="Ricin_B_lectin"/>
</dbReference>
<gene>
    <name evidence="5" type="ORF">PLAN_20051</name>
</gene>
<feature type="chain" id="PRO_5028808402" evidence="2">
    <location>
        <begin position="23"/>
        <end position="391"/>
    </location>
</feature>
<dbReference type="PRINTS" id="PR00722">
    <property type="entry name" value="CHYMOTRYPSIN"/>
</dbReference>
<dbReference type="Pfam" id="PF14200">
    <property type="entry name" value="RicinB_lectin_2"/>
    <property type="match status" value="1"/>
</dbReference>
<protein>
    <submittedName>
        <fullName evidence="5">Glutamyl endopeptidase</fullName>
        <ecNumber evidence="5">3.4.21.19</ecNumber>
    </submittedName>
</protein>
<dbReference type="SUPFAM" id="SSF50370">
    <property type="entry name" value="Ricin B-like lectins"/>
    <property type="match status" value="1"/>
</dbReference>
<dbReference type="EC" id="3.4.21.19" evidence="5"/>
<evidence type="ECO:0000256" key="2">
    <source>
        <dbReference type="SAM" id="SignalP"/>
    </source>
</evidence>
<dbReference type="InterPro" id="IPR009003">
    <property type="entry name" value="Peptidase_S1_PA"/>
</dbReference>
<dbReference type="Gene3D" id="2.80.10.50">
    <property type="match status" value="1"/>
</dbReference>
<dbReference type="PANTHER" id="PTHR15462:SF8">
    <property type="entry name" value="SERINE PROTEASE"/>
    <property type="match status" value="1"/>
</dbReference>
<evidence type="ECO:0000256" key="1">
    <source>
        <dbReference type="ARBA" id="ARBA00022729"/>
    </source>
</evidence>
<dbReference type="Proteomes" id="UP000196521">
    <property type="component" value="Chromosome"/>
</dbReference>
<dbReference type="PANTHER" id="PTHR15462">
    <property type="entry name" value="SERINE PROTEASE"/>
    <property type="match status" value="1"/>
</dbReference>
<keyword evidence="1 2" id="KW-0732">Signal</keyword>
<dbReference type="PROSITE" id="PS50231">
    <property type="entry name" value="RICIN_B_LECTIN"/>
    <property type="match status" value="1"/>
</dbReference>
<dbReference type="AlphaFoldDB" id="A0A6J7ZJQ2"/>